<keyword evidence="5" id="KW-1185">Reference proteome</keyword>
<evidence type="ECO:0000313" key="5">
    <source>
        <dbReference type="Proteomes" id="UP000190888"/>
    </source>
</evidence>
<dbReference type="AlphaFoldDB" id="A0A1T4RGV4"/>
<sequence length="252" mass="29322">MKVLIIEDEQPGAERLAHQLQAIDNTIEILGILPDTGTAIDWFRNHEHPDIVFMDIELSDGQCFRIFQETEVRSSIIFTTSYDEYALKAFEQNSIDYLLKPIKKERLELGLQKYKQLQQRFAYDNTWMEALLNKVAPPPSWRDKFLVKHGQRYISVTTDEIAYFYSDLRLVFLVTTNKDKYMVDYKLEDLEKMLDPAMFYRANRSFIVHTRSVAGIITGKNLKLSVTLEPAPGGPITISREKARAFKTWMGR</sequence>
<evidence type="ECO:0000259" key="3">
    <source>
        <dbReference type="PROSITE" id="PS50930"/>
    </source>
</evidence>
<accession>A0A1T4RGV4</accession>
<gene>
    <name evidence="4" type="ORF">SAMN04488132_11229</name>
</gene>
<dbReference type="OrthoDB" id="2168082at2"/>
<dbReference type="InterPro" id="IPR046947">
    <property type="entry name" value="LytR-like"/>
</dbReference>
<dbReference type="InterPro" id="IPR001789">
    <property type="entry name" value="Sig_transdc_resp-reg_receiver"/>
</dbReference>
<name>A0A1T4RGV4_9BACT</name>
<dbReference type="RefSeq" id="WP_078832543.1">
    <property type="nucleotide sequence ID" value="NZ_FUWH01000012.1"/>
</dbReference>
<dbReference type="SUPFAM" id="SSF52172">
    <property type="entry name" value="CheY-like"/>
    <property type="match status" value="1"/>
</dbReference>
<organism evidence="4 5">
    <name type="scientific">Sediminibacterium ginsengisoli</name>
    <dbReference type="NCBI Taxonomy" id="413434"/>
    <lineage>
        <taxon>Bacteria</taxon>
        <taxon>Pseudomonadati</taxon>
        <taxon>Bacteroidota</taxon>
        <taxon>Chitinophagia</taxon>
        <taxon>Chitinophagales</taxon>
        <taxon>Chitinophagaceae</taxon>
        <taxon>Sediminibacterium</taxon>
    </lineage>
</organism>
<dbReference type="Gene3D" id="3.40.50.2300">
    <property type="match status" value="1"/>
</dbReference>
<dbReference type="EMBL" id="FUWH01000012">
    <property type="protein sequence ID" value="SKA14881.1"/>
    <property type="molecule type" value="Genomic_DNA"/>
</dbReference>
<proteinExistence type="predicted"/>
<dbReference type="Pfam" id="PF04397">
    <property type="entry name" value="LytTR"/>
    <property type="match status" value="1"/>
</dbReference>
<dbReference type="GO" id="GO:0000156">
    <property type="term" value="F:phosphorelay response regulator activity"/>
    <property type="evidence" value="ECO:0007669"/>
    <property type="project" value="InterPro"/>
</dbReference>
<dbReference type="SMART" id="SM00448">
    <property type="entry name" value="REC"/>
    <property type="match status" value="1"/>
</dbReference>
<evidence type="ECO:0000259" key="2">
    <source>
        <dbReference type="PROSITE" id="PS50110"/>
    </source>
</evidence>
<dbReference type="Gene3D" id="2.40.50.1020">
    <property type="entry name" value="LytTr DNA-binding domain"/>
    <property type="match status" value="1"/>
</dbReference>
<feature type="modified residue" description="4-aspartylphosphate" evidence="1">
    <location>
        <position position="55"/>
    </location>
</feature>
<feature type="domain" description="Response regulatory" evidence="2">
    <location>
        <begin position="2"/>
        <end position="115"/>
    </location>
</feature>
<dbReference type="PROSITE" id="PS50930">
    <property type="entry name" value="HTH_LYTTR"/>
    <property type="match status" value="1"/>
</dbReference>
<dbReference type="SMART" id="SM00850">
    <property type="entry name" value="LytTR"/>
    <property type="match status" value="1"/>
</dbReference>
<keyword evidence="1" id="KW-0597">Phosphoprotein</keyword>
<dbReference type="PANTHER" id="PTHR37299:SF1">
    <property type="entry name" value="STAGE 0 SPORULATION PROTEIN A HOMOLOG"/>
    <property type="match status" value="1"/>
</dbReference>
<feature type="domain" description="HTH LytTR-type" evidence="3">
    <location>
        <begin position="145"/>
        <end position="252"/>
    </location>
</feature>
<evidence type="ECO:0000313" key="4">
    <source>
        <dbReference type="EMBL" id="SKA14881.1"/>
    </source>
</evidence>
<dbReference type="Pfam" id="PF00072">
    <property type="entry name" value="Response_reg"/>
    <property type="match status" value="1"/>
</dbReference>
<dbReference type="Proteomes" id="UP000190888">
    <property type="component" value="Unassembled WGS sequence"/>
</dbReference>
<dbReference type="PROSITE" id="PS50110">
    <property type="entry name" value="RESPONSE_REGULATORY"/>
    <property type="match status" value="1"/>
</dbReference>
<dbReference type="InterPro" id="IPR007492">
    <property type="entry name" value="LytTR_DNA-bd_dom"/>
</dbReference>
<dbReference type="GO" id="GO:0003677">
    <property type="term" value="F:DNA binding"/>
    <property type="evidence" value="ECO:0007669"/>
    <property type="project" value="InterPro"/>
</dbReference>
<protein>
    <submittedName>
        <fullName evidence="4">Two component transcriptional regulator, LytTR family</fullName>
    </submittedName>
</protein>
<dbReference type="STRING" id="413434.SAMN04488132_11229"/>
<evidence type="ECO:0000256" key="1">
    <source>
        <dbReference type="PROSITE-ProRule" id="PRU00169"/>
    </source>
</evidence>
<dbReference type="InterPro" id="IPR011006">
    <property type="entry name" value="CheY-like_superfamily"/>
</dbReference>
<reference evidence="4 5" key="1">
    <citation type="submission" date="2017-02" db="EMBL/GenBank/DDBJ databases">
        <authorList>
            <person name="Peterson S.W."/>
        </authorList>
    </citation>
    <scope>NUCLEOTIDE SEQUENCE [LARGE SCALE GENOMIC DNA]</scope>
    <source>
        <strain evidence="4 5">DSM 22335</strain>
    </source>
</reference>
<dbReference type="PANTHER" id="PTHR37299">
    <property type="entry name" value="TRANSCRIPTIONAL REGULATOR-RELATED"/>
    <property type="match status" value="1"/>
</dbReference>